<dbReference type="InterPro" id="IPR016024">
    <property type="entry name" value="ARM-type_fold"/>
</dbReference>
<dbReference type="RefSeq" id="WP_377183721.1">
    <property type="nucleotide sequence ID" value="NZ_JBHUPD010000001.1"/>
</dbReference>
<dbReference type="InterPro" id="IPR011989">
    <property type="entry name" value="ARM-like"/>
</dbReference>
<keyword evidence="2" id="KW-1185">Reference proteome</keyword>
<name>A0ABW5YAH4_9SPHI</name>
<comment type="caution">
    <text evidence="1">The sequence shown here is derived from an EMBL/GenBank/DDBJ whole genome shotgun (WGS) entry which is preliminary data.</text>
</comment>
<dbReference type="Gene3D" id="1.25.10.10">
    <property type="entry name" value="Leucine-rich Repeat Variant"/>
    <property type="match status" value="1"/>
</dbReference>
<protein>
    <recommendedName>
        <fullName evidence="3">HEAT repeat domain-containing protein</fullName>
    </recommendedName>
</protein>
<organism evidence="1 2">
    <name type="scientific">Mucilaginibacter ximonensis</name>
    <dbReference type="NCBI Taxonomy" id="538021"/>
    <lineage>
        <taxon>Bacteria</taxon>
        <taxon>Pseudomonadati</taxon>
        <taxon>Bacteroidota</taxon>
        <taxon>Sphingobacteriia</taxon>
        <taxon>Sphingobacteriales</taxon>
        <taxon>Sphingobacteriaceae</taxon>
        <taxon>Mucilaginibacter</taxon>
    </lineage>
</organism>
<sequence length="183" mass="21392">MDQQKLIERIKETFGKLKVLELGAILRKEQFDLRDLIQITHHQDEAIAFRAAWILENLYLYNPELYVDYLQDMLTAMHSIKWPGVSRHYAKIVMHATSPKASKITKERLAELDIEPIIELLFDWLIDPEIKVAVKSFAAEALFNLRQQHDWIKDELHNQLEFLMRDGSAAIQSRGKKLLKGLN</sequence>
<proteinExistence type="predicted"/>
<dbReference type="SUPFAM" id="SSF48371">
    <property type="entry name" value="ARM repeat"/>
    <property type="match status" value="1"/>
</dbReference>
<accession>A0ABW5YAH4</accession>
<evidence type="ECO:0000313" key="1">
    <source>
        <dbReference type="EMBL" id="MFD2872256.1"/>
    </source>
</evidence>
<evidence type="ECO:0000313" key="2">
    <source>
        <dbReference type="Proteomes" id="UP001597557"/>
    </source>
</evidence>
<reference evidence="2" key="1">
    <citation type="journal article" date="2019" name="Int. J. Syst. Evol. Microbiol.">
        <title>The Global Catalogue of Microorganisms (GCM) 10K type strain sequencing project: providing services to taxonomists for standard genome sequencing and annotation.</title>
        <authorList>
            <consortium name="The Broad Institute Genomics Platform"/>
            <consortium name="The Broad Institute Genome Sequencing Center for Infectious Disease"/>
            <person name="Wu L."/>
            <person name="Ma J."/>
        </authorList>
    </citation>
    <scope>NUCLEOTIDE SEQUENCE [LARGE SCALE GENOMIC DNA]</scope>
    <source>
        <strain evidence="2">KCTC 22437</strain>
    </source>
</reference>
<evidence type="ECO:0008006" key="3">
    <source>
        <dbReference type="Google" id="ProtNLM"/>
    </source>
</evidence>
<gene>
    <name evidence="1" type="ORF">ACFS5N_07250</name>
</gene>
<dbReference type="EMBL" id="JBHUPD010000001">
    <property type="protein sequence ID" value="MFD2872256.1"/>
    <property type="molecule type" value="Genomic_DNA"/>
</dbReference>
<dbReference type="Proteomes" id="UP001597557">
    <property type="component" value="Unassembled WGS sequence"/>
</dbReference>